<accession>A0ACC1HE56</accession>
<gene>
    <name evidence="1" type="ORF">EV182_007615</name>
</gene>
<sequence length="284" mass="31346">MSVTRIAVMESLAEMDEYSIDGTGYDPSGIIVSTRSGEEVQNLAGRLDPVRELMEISVCCNGAHIEYRDGQYACIGEPTEAALLALVERVGTPDATFNTFKNEPHKPELAMSACRHSYEATLEKLEVYEFTRDRKSMSVAARRKHTTQVQLFVKGAPEKILERCTRVRIGLKTVPLDGSIRAVINSTIKTYTEGHSMRVLGMALIEDFVRPDFSGKDETEADYEKLEQDMIFVGLVGMLDPPRPEVPDSIARCDAAGIRVVMITGDNRGTAESIARSIGIIKPN</sequence>
<evidence type="ECO:0000313" key="1">
    <source>
        <dbReference type="EMBL" id="KAJ1671467.1"/>
    </source>
</evidence>
<proteinExistence type="predicted"/>
<evidence type="ECO:0000313" key="2">
    <source>
        <dbReference type="Proteomes" id="UP001145114"/>
    </source>
</evidence>
<dbReference type="EMBL" id="JAMZIH010008741">
    <property type="protein sequence ID" value="KAJ1671467.1"/>
    <property type="molecule type" value="Genomic_DNA"/>
</dbReference>
<comment type="caution">
    <text evidence="1">The sequence shown here is derived from an EMBL/GenBank/DDBJ whole genome shotgun (WGS) entry which is preliminary data.</text>
</comment>
<feature type="non-terminal residue" evidence="1">
    <location>
        <position position="284"/>
    </location>
</feature>
<keyword evidence="2" id="KW-1185">Reference proteome</keyword>
<organism evidence="1 2">
    <name type="scientific">Spiromyces aspiralis</name>
    <dbReference type="NCBI Taxonomy" id="68401"/>
    <lineage>
        <taxon>Eukaryota</taxon>
        <taxon>Fungi</taxon>
        <taxon>Fungi incertae sedis</taxon>
        <taxon>Zoopagomycota</taxon>
        <taxon>Kickxellomycotina</taxon>
        <taxon>Kickxellomycetes</taxon>
        <taxon>Kickxellales</taxon>
        <taxon>Kickxellaceae</taxon>
        <taxon>Spiromyces</taxon>
    </lineage>
</organism>
<reference evidence="1" key="1">
    <citation type="submission" date="2022-06" db="EMBL/GenBank/DDBJ databases">
        <title>Phylogenomic reconstructions and comparative analyses of Kickxellomycotina fungi.</title>
        <authorList>
            <person name="Reynolds N.K."/>
            <person name="Stajich J.E."/>
            <person name="Barry K."/>
            <person name="Grigoriev I.V."/>
            <person name="Crous P."/>
            <person name="Smith M.E."/>
        </authorList>
    </citation>
    <scope>NUCLEOTIDE SEQUENCE</scope>
    <source>
        <strain evidence="1">RSA 2271</strain>
    </source>
</reference>
<dbReference type="Proteomes" id="UP001145114">
    <property type="component" value="Unassembled WGS sequence"/>
</dbReference>
<name>A0ACC1HE56_9FUNG</name>
<protein>
    <submittedName>
        <fullName evidence="1">Uncharacterized protein</fullName>
    </submittedName>
</protein>